<feature type="region of interest" description="Disordered" evidence="2">
    <location>
        <begin position="356"/>
        <end position="394"/>
    </location>
</feature>
<dbReference type="SMART" id="SM00320">
    <property type="entry name" value="WD40"/>
    <property type="match status" value="5"/>
</dbReference>
<feature type="region of interest" description="Disordered" evidence="2">
    <location>
        <begin position="1"/>
        <end position="33"/>
    </location>
</feature>
<feature type="compositionally biased region" description="Basic and acidic residues" evidence="2">
    <location>
        <begin position="23"/>
        <end position="32"/>
    </location>
</feature>
<dbReference type="OrthoDB" id="427368at2759"/>
<keyword evidence="1" id="KW-0853">WD repeat</keyword>
<dbReference type="GO" id="GO:0005669">
    <property type="term" value="C:transcription factor TFIID complex"/>
    <property type="evidence" value="ECO:0007669"/>
    <property type="project" value="TreeGrafter"/>
</dbReference>
<dbReference type="OMA" id="GWETHRR"/>
<name>A0A1M2W503_TRAPU</name>
<dbReference type="EMBL" id="MNAD01000222">
    <property type="protein sequence ID" value="OJT14896.1"/>
    <property type="molecule type" value="Genomic_DNA"/>
</dbReference>
<dbReference type="PROSITE" id="PS50082">
    <property type="entry name" value="WD_REPEATS_2"/>
    <property type="match status" value="2"/>
</dbReference>
<dbReference type="PANTHER" id="PTHR19879">
    <property type="entry name" value="TRANSCRIPTION INITIATION FACTOR TFIID"/>
    <property type="match status" value="1"/>
</dbReference>
<dbReference type="InterPro" id="IPR036322">
    <property type="entry name" value="WD40_repeat_dom_sf"/>
</dbReference>
<feature type="repeat" description="WD" evidence="1">
    <location>
        <begin position="73"/>
        <end position="107"/>
    </location>
</feature>
<evidence type="ECO:0000313" key="3">
    <source>
        <dbReference type="EMBL" id="OJT14896.1"/>
    </source>
</evidence>
<reference evidence="3 4" key="1">
    <citation type="submission" date="2016-10" db="EMBL/GenBank/DDBJ databases">
        <title>Genome sequence of the basidiomycete white-rot fungus Trametes pubescens.</title>
        <authorList>
            <person name="Makela M.R."/>
            <person name="Granchi Z."/>
            <person name="Peng M."/>
            <person name="De Vries R.P."/>
            <person name="Grigoriev I."/>
            <person name="Riley R."/>
            <person name="Hilden K."/>
        </authorList>
    </citation>
    <scope>NUCLEOTIDE SEQUENCE [LARGE SCALE GENOMIC DNA]</scope>
    <source>
        <strain evidence="3 4">FBCC735</strain>
    </source>
</reference>
<keyword evidence="4" id="KW-1185">Reference proteome</keyword>
<protein>
    <submittedName>
        <fullName evidence="3">Uncharacterized protein</fullName>
    </submittedName>
</protein>
<evidence type="ECO:0000256" key="1">
    <source>
        <dbReference type="PROSITE-ProRule" id="PRU00221"/>
    </source>
</evidence>
<gene>
    <name evidence="3" type="ORF">TRAPUB_8546</name>
</gene>
<feature type="repeat" description="WD" evidence="1">
    <location>
        <begin position="270"/>
        <end position="301"/>
    </location>
</feature>
<dbReference type="Proteomes" id="UP000184267">
    <property type="component" value="Unassembled WGS sequence"/>
</dbReference>
<dbReference type="PROSITE" id="PS50294">
    <property type="entry name" value="WD_REPEATS_REGION"/>
    <property type="match status" value="1"/>
</dbReference>
<dbReference type="GO" id="GO:0006367">
    <property type="term" value="P:transcription initiation at RNA polymerase II promoter"/>
    <property type="evidence" value="ECO:0007669"/>
    <property type="project" value="TreeGrafter"/>
</dbReference>
<accession>A0A1M2W503</accession>
<feature type="compositionally biased region" description="Basic residues" evidence="2">
    <location>
        <begin position="379"/>
        <end position="388"/>
    </location>
</feature>
<dbReference type="PANTHER" id="PTHR19879:SF1">
    <property type="entry name" value="CANNONBALL-RELATED"/>
    <property type="match status" value="1"/>
</dbReference>
<dbReference type="Gene3D" id="2.130.10.10">
    <property type="entry name" value="YVTN repeat-like/Quinoprotein amine dehydrogenase"/>
    <property type="match status" value="2"/>
</dbReference>
<proteinExistence type="predicted"/>
<evidence type="ECO:0000313" key="4">
    <source>
        <dbReference type="Proteomes" id="UP000184267"/>
    </source>
</evidence>
<dbReference type="SUPFAM" id="SSF50978">
    <property type="entry name" value="WD40 repeat-like"/>
    <property type="match status" value="1"/>
</dbReference>
<feature type="compositionally biased region" description="Polar residues" evidence="2">
    <location>
        <begin position="368"/>
        <end position="378"/>
    </location>
</feature>
<dbReference type="GO" id="GO:0016251">
    <property type="term" value="F:RNA polymerase II general transcription initiation factor activity"/>
    <property type="evidence" value="ECO:0007669"/>
    <property type="project" value="TreeGrafter"/>
</dbReference>
<evidence type="ECO:0000256" key="2">
    <source>
        <dbReference type="SAM" id="MobiDB-lite"/>
    </source>
</evidence>
<dbReference type="InterPro" id="IPR001680">
    <property type="entry name" value="WD40_rpt"/>
</dbReference>
<dbReference type="Pfam" id="PF00400">
    <property type="entry name" value="WD40"/>
    <property type="match status" value="5"/>
</dbReference>
<dbReference type="AlphaFoldDB" id="A0A1M2W503"/>
<sequence>MVDVVSTPPSSSPWAGPPDSAPPEERYREPRLENSPQCAAALTFSPDSQWIASGSSNGWIFLWTTAPFHAKVQQAAGTPVHALAFSPDGRHLASAHQSGHIKVWSIEHPTLPGGAPKLTEQRVYHCSPVPVLAISWYPDGTRIATCSDDTSVHTLDLQQGVGVGVPHPGFGGHPAGTLPFAHFSPDGTLLAFNSPGVDSQCEIRNVENGTKRVTLPPRPASDPPGTVRLLNAQFDALSTHIALCSSDRHARVFTIAPPQPVYVEREVLTLTHHTGPALDASFSPDGKLLLTATAKGNLRFWWRLSEPAPWTKPVFVRDYRRMAIRSVRFSPDGRFAACASSDGDVRCGRVVYDSSDVLDGPGSDAMQRRSQSAGSKTPCTRRKKHHGTHPVQDS</sequence>
<comment type="caution">
    <text evidence="3">The sequence shown here is derived from an EMBL/GenBank/DDBJ whole genome shotgun (WGS) entry which is preliminary data.</text>
</comment>
<organism evidence="3 4">
    <name type="scientific">Trametes pubescens</name>
    <name type="common">White-rot fungus</name>
    <dbReference type="NCBI Taxonomy" id="154538"/>
    <lineage>
        <taxon>Eukaryota</taxon>
        <taxon>Fungi</taxon>
        <taxon>Dikarya</taxon>
        <taxon>Basidiomycota</taxon>
        <taxon>Agaricomycotina</taxon>
        <taxon>Agaricomycetes</taxon>
        <taxon>Polyporales</taxon>
        <taxon>Polyporaceae</taxon>
        <taxon>Trametes</taxon>
    </lineage>
</organism>
<dbReference type="STRING" id="154538.A0A1M2W503"/>
<dbReference type="InterPro" id="IPR015943">
    <property type="entry name" value="WD40/YVTN_repeat-like_dom_sf"/>
</dbReference>